<dbReference type="EMBL" id="PGOL01036923">
    <property type="protein sequence ID" value="PKI26101.1"/>
    <property type="molecule type" value="Genomic_DNA"/>
</dbReference>
<evidence type="ECO:0000313" key="5">
    <source>
        <dbReference type="Proteomes" id="UP000233551"/>
    </source>
</evidence>
<dbReference type="UniPathway" id="UPA00143"/>
<sequence length="83" mass="8890">MLLDVGLVMRLVKRFVAVDEAAAAMRSGAALVKVAKLTDGYLAEAALEPNLTVAEFVALARALPSHARAMDDGLYRAIDTYLK</sequence>
<evidence type="ECO:0000256" key="1">
    <source>
        <dbReference type="ARBA" id="ARBA00022786"/>
    </source>
</evidence>
<reference evidence="4 5" key="1">
    <citation type="submission" date="2017-11" db="EMBL/GenBank/DDBJ databases">
        <title>De-novo sequencing of pomegranate (Punica granatum L.) genome.</title>
        <authorList>
            <person name="Akparov Z."/>
            <person name="Amiraslanov A."/>
            <person name="Hajiyeva S."/>
            <person name="Abbasov M."/>
            <person name="Kaur K."/>
            <person name="Hamwieh A."/>
            <person name="Solovyev V."/>
            <person name="Salamov A."/>
            <person name="Braich B."/>
            <person name="Kosarev P."/>
            <person name="Mahmoud A."/>
            <person name="Hajiyev E."/>
            <person name="Babayeva S."/>
            <person name="Izzatullayeva V."/>
            <person name="Mammadov A."/>
            <person name="Mammadov A."/>
            <person name="Sharifova S."/>
            <person name="Ojaghi J."/>
            <person name="Eynullazada K."/>
            <person name="Bayramov B."/>
            <person name="Abdulazimova A."/>
            <person name="Shahmuradov I."/>
        </authorList>
    </citation>
    <scope>NUCLEOTIDE SEQUENCE [LARGE SCALE GENOMIC DNA]</scope>
    <source>
        <strain evidence="5">cv. AG2017</strain>
        <tissue evidence="4">Leaf</tissue>
    </source>
</reference>
<name>A0A2I0HFD8_PUNGR</name>
<proteinExistence type="inferred from homology"/>
<dbReference type="STRING" id="22663.A0A2I0HFD8"/>
<gene>
    <name evidence="4" type="ORF">CRG98_049210</name>
</gene>
<evidence type="ECO:0000256" key="2">
    <source>
        <dbReference type="PROSITE-ProRule" id="PRU00982"/>
    </source>
</evidence>
<dbReference type="PANTHER" id="PTHR32370">
    <property type="entry name" value="OS12G0117600 PROTEIN"/>
    <property type="match status" value="1"/>
</dbReference>
<feature type="non-terminal residue" evidence="4">
    <location>
        <position position="83"/>
    </location>
</feature>
<dbReference type="AlphaFoldDB" id="A0A2I0HFD8"/>
<protein>
    <recommendedName>
        <fullName evidence="3">NPH3 domain-containing protein</fullName>
    </recommendedName>
</protein>
<comment type="caution">
    <text evidence="4">The sequence shown here is derived from an EMBL/GenBank/DDBJ whole genome shotgun (WGS) entry which is preliminary data.</text>
</comment>
<dbReference type="GO" id="GO:0016567">
    <property type="term" value="P:protein ubiquitination"/>
    <property type="evidence" value="ECO:0007669"/>
    <property type="project" value="UniProtKB-UniPathway"/>
</dbReference>
<organism evidence="4 5">
    <name type="scientific">Punica granatum</name>
    <name type="common">Pomegranate</name>
    <dbReference type="NCBI Taxonomy" id="22663"/>
    <lineage>
        <taxon>Eukaryota</taxon>
        <taxon>Viridiplantae</taxon>
        <taxon>Streptophyta</taxon>
        <taxon>Embryophyta</taxon>
        <taxon>Tracheophyta</taxon>
        <taxon>Spermatophyta</taxon>
        <taxon>Magnoliopsida</taxon>
        <taxon>eudicotyledons</taxon>
        <taxon>Gunneridae</taxon>
        <taxon>Pentapetalae</taxon>
        <taxon>rosids</taxon>
        <taxon>malvids</taxon>
        <taxon>Myrtales</taxon>
        <taxon>Lythraceae</taxon>
        <taxon>Punica</taxon>
    </lineage>
</organism>
<dbReference type="PROSITE" id="PS51649">
    <property type="entry name" value="NPH3"/>
    <property type="match status" value="1"/>
</dbReference>
<dbReference type="Pfam" id="PF03000">
    <property type="entry name" value="NPH3"/>
    <property type="match status" value="1"/>
</dbReference>
<feature type="domain" description="NPH3" evidence="3">
    <location>
        <begin position="1"/>
        <end position="83"/>
    </location>
</feature>
<comment type="similarity">
    <text evidence="2">Belongs to the NPH3 family.</text>
</comment>
<dbReference type="Proteomes" id="UP000233551">
    <property type="component" value="Unassembled WGS sequence"/>
</dbReference>
<dbReference type="InterPro" id="IPR027356">
    <property type="entry name" value="NPH3_dom"/>
</dbReference>
<accession>A0A2I0HFD8</accession>
<keyword evidence="5" id="KW-1185">Reference proteome</keyword>
<keyword evidence="1" id="KW-0833">Ubl conjugation pathway</keyword>
<dbReference type="InterPro" id="IPR043454">
    <property type="entry name" value="NPH3/RPT2-like"/>
</dbReference>
<evidence type="ECO:0000259" key="3">
    <source>
        <dbReference type="PROSITE" id="PS51649"/>
    </source>
</evidence>
<evidence type="ECO:0000313" key="4">
    <source>
        <dbReference type="EMBL" id="PKI26101.1"/>
    </source>
</evidence>